<dbReference type="STRING" id="349095.SAMN05660299_02454"/>
<name>A0A1H0A516_9FIRM</name>
<evidence type="ECO:0000256" key="1">
    <source>
        <dbReference type="ARBA" id="ARBA00022630"/>
    </source>
</evidence>
<feature type="domain" description="NADH:flavin oxidoreductase/NADH oxidase N-terminal" evidence="3">
    <location>
        <begin position="4"/>
        <end position="329"/>
    </location>
</feature>
<keyword evidence="5" id="KW-1185">Reference proteome</keyword>
<dbReference type="InterPro" id="IPR001155">
    <property type="entry name" value="OxRdtase_FMN_N"/>
</dbReference>
<dbReference type="PANTHER" id="PTHR43656">
    <property type="entry name" value="BINDING OXIDOREDUCTASE, PUTATIVE (AFU_ORTHOLOGUE AFUA_2G08260)-RELATED"/>
    <property type="match status" value="1"/>
</dbReference>
<organism evidence="4 5">
    <name type="scientific">Megasphaera paucivorans</name>
    <dbReference type="NCBI Taxonomy" id="349095"/>
    <lineage>
        <taxon>Bacteria</taxon>
        <taxon>Bacillati</taxon>
        <taxon>Bacillota</taxon>
        <taxon>Negativicutes</taxon>
        <taxon>Veillonellales</taxon>
        <taxon>Veillonellaceae</taxon>
        <taxon>Megasphaera</taxon>
    </lineage>
</organism>
<protein>
    <submittedName>
        <fullName evidence="4">2,4-dienoyl-CoA reductase</fullName>
    </submittedName>
</protein>
<dbReference type="Pfam" id="PF00724">
    <property type="entry name" value="Oxidored_FMN"/>
    <property type="match status" value="1"/>
</dbReference>
<dbReference type="Proteomes" id="UP000199309">
    <property type="component" value="Unassembled WGS sequence"/>
</dbReference>
<evidence type="ECO:0000256" key="2">
    <source>
        <dbReference type="ARBA" id="ARBA00023002"/>
    </source>
</evidence>
<dbReference type="GO" id="GO:0016491">
    <property type="term" value="F:oxidoreductase activity"/>
    <property type="evidence" value="ECO:0007669"/>
    <property type="project" value="UniProtKB-KW"/>
</dbReference>
<dbReference type="InterPro" id="IPR051799">
    <property type="entry name" value="NADH_flavin_oxidoreductase"/>
</dbReference>
<dbReference type="PANTHER" id="PTHR43656:SF2">
    <property type="entry name" value="BINDING OXIDOREDUCTASE, PUTATIVE (AFU_ORTHOLOGUE AFUA_2G08260)-RELATED"/>
    <property type="match status" value="1"/>
</dbReference>
<dbReference type="Gene3D" id="3.20.20.70">
    <property type="entry name" value="Aldolase class I"/>
    <property type="match status" value="1"/>
</dbReference>
<dbReference type="RefSeq" id="WP_091652378.1">
    <property type="nucleotide sequence ID" value="NZ_FNHQ01000035.1"/>
</dbReference>
<accession>A0A1H0A516</accession>
<keyword evidence="1" id="KW-0285">Flavoprotein</keyword>
<dbReference type="OrthoDB" id="9772736at2"/>
<sequence length="350" mass="38358">MSILFSPLSLGSMTVKNRFVRSATQDWLGDENGYLTARSYAFYEELAKNDVGLIVTAHSYVEYPRGKASPKQNAVYDDSFIEGYATLAEIVHAYGAKVVLQVSHAGVQTTLETTHGVAPAETNALTEAEIQEIIRCYAQAVRRAQMAGCDGVQLHLAHGYLLSRFLSPQSNLRTDQWGGSVENRLRIVTEIVHQSRQWVGEDFPIMVKLNSSGGFLGTAAIPIQDVVEIAVRLEQLGICAIEVSGGVTSEPKNSLSWLGITTEEKEGYFAENAKMVKDAVHIPVILVGGLRSRSVMEQVLESRTADMVSMSRSFVREPDLVRRLAQGQDKAACISCNQCRNIEGIACPFV</sequence>
<evidence type="ECO:0000259" key="3">
    <source>
        <dbReference type="Pfam" id="PF00724"/>
    </source>
</evidence>
<dbReference type="SUPFAM" id="SSF51395">
    <property type="entry name" value="FMN-linked oxidoreductases"/>
    <property type="match status" value="1"/>
</dbReference>
<dbReference type="GO" id="GO:0010181">
    <property type="term" value="F:FMN binding"/>
    <property type="evidence" value="ECO:0007669"/>
    <property type="project" value="InterPro"/>
</dbReference>
<evidence type="ECO:0000313" key="5">
    <source>
        <dbReference type="Proteomes" id="UP000199309"/>
    </source>
</evidence>
<dbReference type="AlphaFoldDB" id="A0A1H0A516"/>
<keyword evidence="2" id="KW-0560">Oxidoreductase</keyword>
<dbReference type="CDD" id="cd02803">
    <property type="entry name" value="OYE_like_FMN_family"/>
    <property type="match status" value="1"/>
</dbReference>
<evidence type="ECO:0000313" key="4">
    <source>
        <dbReference type="EMBL" id="SDN28324.1"/>
    </source>
</evidence>
<proteinExistence type="predicted"/>
<dbReference type="EMBL" id="FNHQ01000035">
    <property type="protein sequence ID" value="SDN28324.1"/>
    <property type="molecule type" value="Genomic_DNA"/>
</dbReference>
<reference evidence="4 5" key="1">
    <citation type="submission" date="2016-10" db="EMBL/GenBank/DDBJ databases">
        <authorList>
            <person name="de Groot N.N."/>
        </authorList>
    </citation>
    <scope>NUCLEOTIDE SEQUENCE [LARGE SCALE GENOMIC DNA]</scope>
    <source>
        <strain evidence="4 5">DSM 16981</strain>
    </source>
</reference>
<gene>
    <name evidence="4" type="ORF">SAMN05660299_02454</name>
</gene>
<dbReference type="InterPro" id="IPR013785">
    <property type="entry name" value="Aldolase_TIM"/>
</dbReference>